<dbReference type="InterPro" id="IPR036852">
    <property type="entry name" value="Peptidase_S8/S53_dom_sf"/>
</dbReference>
<evidence type="ECO:0000313" key="15">
    <source>
        <dbReference type="EMBL" id="AOB87184.1"/>
    </source>
</evidence>
<evidence type="ECO:0000256" key="6">
    <source>
        <dbReference type="ARBA" id="ARBA00022825"/>
    </source>
</evidence>
<dbReference type="PRINTS" id="PR00723">
    <property type="entry name" value="SUBTILISIN"/>
</dbReference>
<feature type="domain" description="PA" evidence="12">
    <location>
        <begin position="452"/>
        <end position="521"/>
    </location>
</feature>
<evidence type="ECO:0000256" key="7">
    <source>
        <dbReference type="PIRSR" id="PIRSR615500-1"/>
    </source>
</evidence>
<dbReference type="InterPro" id="IPR023827">
    <property type="entry name" value="Peptidase_S8_Asp-AS"/>
</dbReference>
<evidence type="ECO:0000256" key="2">
    <source>
        <dbReference type="ARBA" id="ARBA00022525"/>
    </source>
</evidence>
<reference evidence="15" key="1">
    <citation type="submission" date="2016-08" db="EMBL/GenBank/DDBJ databases">
        <title>Purification, characterization and cloning of cold active peptidase from Antarctic Janthinobacterium sp.</title>
        <authorList>
            <person name="Kim S.M."/>
            <person name="Choi J.I."/>
        </authorList>
    </citation>
    <scope>NUCLEOTIDE SEQUENCE</scope>
</reference>
<evidence type="ECO:0000259" key="11">
    <source>
        <dbReference type="Pfam" id="PF00082"/>
    </source>
</evidence>
<feature type="signal peptide" evidence="10">
    <location>
        <begin position="1"/>
        <end position="20"/>
    </location>
</feature>
<feature type="active site" description="Charge relay system" evidence="7 8">
    <location>
        <position position="166"/>
    </location>
</feature>
<evidence type="ECO:0000256" key="8">
    <source>
        <dbReference type="PROSITE-ProRule" id="PRU01240"/>
    </source>
</evidence>
<keyword evidence="5 8" id="KW-0378">Hydrolase</keyword>
<evidence type="ECO:0000259" key="12">
    <source>
        <dbReference type="Pfam" id="PF02225"/>
    </source>
</evidence>
<dbReference type="EMBL" id="KX688889">
    <property type="protein sequence ID" value="AOB87184.1"/>
    <property type="molecule type" value="Genomic_DNA"/>
</dbReference>
<name>A0A1B2RDV8_9BURK</name>
<keyword evidence="4 10" id="KW-0732">Signal</keyword>
<evidence type="ECO:0000256" key="10">
    <source>
        <dbReference type="SAM" id="SignalP"/>
    </source>
</evidence>
<organism evidence="15">
    <name type="scientific">Janthinobacterium lividum</name>
    <dbReference type="NCBI Taxonomy" id="29581"/>
    <lineage>
        <taxon>Bacteria</taxon>
        <taxon>Pseudomonadati</taxon>
        <taxon>Pseudomonadota</taxon>
        <taxon>Betaproteobacteria</taxon>
        <taxon>Burkholderiales</taxon>
        <taxon>Oxalobacteraceae</taxon>
        <taxon>Janthinobacterium</taxon>
    </lineage>
</organism>
<evidence type="ECO:0000256" key="3">
    <source>
        <dbReference type="ARBA" id="ARBA00022670"/>
    </source>
</evidence>
<dbReference type="GO" id="GO:0004252">
    <property type="term" value="F:serine-type endopeptidase activity"/>
    <property type="evidence" value="ECO:0007669"/>
    <property type="project" value="UniProtKB-UniRule"/>
</dbReference>
<dbReference type="SMR" id="A0A1B2RDV8"/>
<dbReference type="InterPro" id="IPR003137">
    <property type="entry name" value="PA_domain"/>
</dbReference>
<dbReference type="InterPro" id="IPR000209">
    <property type="entry name" value="Peptidase_S8/S53_dom"/>
</dbReference>
<dbReference type="SUPFAM" id="SSF52025">
    <property type="entry name" value="PA domain"/>
    <property type="match status" value="1"/>
</dbReference>
<dbReference type="SUPFAM" id="SSF54897">
    <property type="entry name" value="Protease propeptides/inhibitors"/>
    <property type="match status" value="1"/>
</dbReference>
<dbReference type="Gene3D" id="3.40.50.200">
    <property type="entry name" value="Peptidase S8/S53 domain"/>
    <property type="match status" value="1"/>
</dbReference>
<evidence type="ECO:0000259" key="13">
    <source>
        <dbReference type="Pfam" id="PF05922"/>
    </source>
</evidence>
<dbReference type="InterPro" id="IPR010259">
    <property type="entry name" value="S8pro/Inhibitor_I9"/>
</dbReference>
<dbReference type="InterPro" id="IPR037045">
    <property type="entry name" value="S8pro/Inhibitor_I9_sf"/>
</dbReference>
<keyword evidence="2" id="KW-0964">Secreted</keyword>
<dbReference type="AlphaFoldDB" id="A0A1B2RDV8"/>
<feature type="active site" description="Charge relay system" evidence="7 8">
    <location>
        <position position="612"/>
    </location>
</feature>
<feature type="domain" description="Inhibitor I9" evidence="13">
    <location>
        <begin position="78"/>
        <end position="129"/>
    </location>
</feature>
<dbReference type="PROSITE" id="PS00138">
    <property type="entry name" value="SUBTILASE_SER"/>
    <property type="match status" value="1"/>
</dbReference>
<dbReference type="Pfam" id="PF02225">
    <property type="entry name" value="PA"/>
    <property type="match status" value="1"/>
</dbReference>
<dbReference type="PANTHER" id="PTHR10795">
    <property type="entry name" value="PROPROTEIN CONVERTASE SUBTILISIN/KEXIN"/>
    <property type="match status" value="1"/>
</dbReference>
<proteinExistence type="inferred from homology"/>
<dbReference type="InterPro" id="IPR015500">
    <property type="entry name" value="Peptidase_S8_subtilisin-rel"/>
</dbReference>
<sequence length="1054" mass="106630">MKLRPVSLGILLLAASLAQAAQAQERRSYIVQLVDKPAATYTGQVDGLAATKPAPGARINVGAADVQAYLNYLDTRQAAVAGTVSAAEITHRYSVVFNGFSALLTDDEVRALKKNSGVASISADSILQLDTSYTPSFLGLDKPGGIWEQLGGKAHAGEDIIIGIVDSGIWPENTAFADRLDESGVPSHSGNNVVYGAPPANWQGMCQTGEGFGAENCNNKLIGARYYRAATSALHWTEFLSPRDSVAGLTGHGGHGTHTASTAGGNNGALASSNGVSLGKASGMAPRARIAAYKVCWTAASTGRNGCATADSVAAIDQAVKDGVNVINFSIGPNAGGGAFDEPTEVAFLGAAAAGVFVATSGGNSGPATPAPDVPAPVSHISPWLATVANSTHNRLYAGNVILSNGAKLEGASSNAKTPALPLIRSRDAGLAGVSPTDVNLLRCFGAADTTSAYLDPAKVAGKILVCDRGGNVLVNKSANAKTAGAAGVIIANVAGGANTIINQAHVLSTVHLAQAQGDALKAFMAVNPDGTAALGEIHTIPDTTVQAPIVSDRSSRGPNVANANILKPDLSAPGTNVLAGVTADLTPAQRDAVAAGGVAPVAEWDFYSGTSMASPHVAGVAALLKQQHPTWSPAAIKSALMTTAFSTYSDGLNGSVSWDATAKNSGQLPWGQGAGHIAPNSAADPGLVYDVSELDYARFLCGLNLKVYSPATCQSVGTIPAYNLNLASLTAANVLGTQTLTRTVTNVGAGSAVYNVSASLPGYTVAVTPTSLSLAPGARAQYQVKLTRTTAPANTWTYGALSWSDGTHTVRSPLTARGTSLAAIPLVSSEAATGSKVLTLGTGFTGALVGVKSGLVEAVREARTIGQATTGAAASAACKAGGATGVNVHNVVIPAGTLAARFATYDGETTGGANTDMDMEVYNAANVLVGSSGNEGSNEQVELRLPAAGTYKVCVIGYAPQNGQADYTLSSWVLAPGLSNGGFKALMPGTAYTGGTATVSLSWSNLVEGKRYLGAVGYQVGGVVQGVTVVEVNTNDPVPLFQNARGARPVLAE</sequence>
<dbReference type="Gene3D" id="2.60.120.380">
    <property type="match status" value="1"/>
</dbReference>
<dbReference type="PROSITE" id="PS00136">
    <property type="entry name" value="SUBTILASE_ASP"/>
    <property type="match status" value="1"/>
</dbReference>
<dbReference type="CDD" id="cd02120">
    <property type="entry name" value="PA_subtilisin_like"/>
    <property type="match status" value="1"/>
</dbReference>
<dbReference type="PROSITE" id="PS51892">
    <property type="entry name" value="SUBTILASE"/>
    <property type="match status" value="1"/>
</dbReference>
<feature type="active site" description="Charge relay system" evidence="7 8">
    <location>
        <position position="255"/>
    </location>
</feature>
<evidence type="ECO:0000256" key="4">
    <source>
        <dbReference type="ARBA" id="ARBA00022729"/>
    </source>
</evidence>
<dbReference type="InterPro" id="IPR045051">
    <property type="entry name" value="SBT"/>
</dbReference>
<dbReference type="Gene3D" id="3.30.70.80">
    <property type="entry name" value="Peptidase S8 propeptide/proteinase inhibitor I9"/>
    <property type="match status" value="1"/>
</dbReference>
<dbReference type="InterPro" id="IPR023828">
    <property type="entry name" value="Peptidase_S8_Ser-AS"/>
</dbReference>
<evidence type="ECO:0000259" key="14">
    <source>
        <dbReference type="Pfam" id="PF17766"/>
    </source>
</evidence>
<evidence type="ECO:0000256" key="1">
    <source>
        <dbReference type="ARBA" id="ARBA00011073"/>
    </source>
</evidence>
<dbReference type="InterPro" id="IPR046450">
    <property type="entry name" value="PA_dom_sf"/>
</dbReference>
<dbReference type="Gene3D" id="2.60.40.2310">
    <property type="match status" value="1"/>
</dbReference>
<feature type="chain" id="PRO_5008541211" evidence="10">
    <location>
        <begin position="21"/>
        <end position="1054"/>
    </location>
</feature>
<dbReference type="Gene3D" id="3.50.30.30">
    <property type="match status" value="1"/>
</dbReference>
<dbReference type="SUPFAM" id="SSF52743">
    <property type="entry name" value="Subtilisin-like"/>
    <property type="match status" value="1"/>
</dbReference>
<dbReference type="InterPro" id="IPR041469">
    <property type="entry name" value="Subtilisin-like_FN3"/>
</dbReference>
<protein>
    <submittedName>
        <fullName evidence="15">Peptidase family S8</fullName>
    </submittedName>
</protein>
<feature type="domain" description="Subtilisin-like protease fibronectin type-III" evidence="14">
    <location>
        <begin position="724"/>
        <end position="816"/>
    </location>
</feature>
<dbReference type="Pfam" id="PF17766">
    <property type="entry name" value="fn3_6"/>
    <property type="match status" value="1"/>
</dbReference>
<comment type="similarity">
    <text evidence="1 8 9">Belongs to the peptidase S8 family.</text>
</comment>
<keyword evidence="3 8" id="KW-0645">Protease</keyword>
<evidence type="ECO:0000256" key="5">
    <source>
        <dbReference type="ARBA" id="ARBA00022801"/>
    </source>
</evidence>
<dbReference type="GO" id="GO:0006508">
    <property type="term" value="P:proteolysis"/>
    <property type="evidence" value="ECO:0007669"/>
    <property type="project" value="UniProtKB-KW"/>
</dbReference>
<accession>A0A1B2RDV8</accession>
<dbReference type="Pfam" id="PF05922">
    <property type="entry name" value="Inhibitor_I9"/>
    <property type="match status" value="1"/>
</dbReference>
<keyword evidence="6 8" id="KW-0720">Serine protease</keyword>
<feature type="domain" description="Peptidase S8/S53" evidence="11">
    <location>
        <begin position="157"/>
        <end position="662"/>
    </location>
</feature>
<feature type="non-terminal residue" evidence="15">
    <location>
        <position position="1"/>
    </location>
</feature>
<dbReference type="Pfam" id="PF00082">
    <property type="entry name" value="Peptidase_S8"/>
    <property type="match status" value="1"/>
</dbReference>
<evidence type="ECO:0000256" key="9">
    <source>
        <dbReference type="RuleBase" id="RU003355"/>
    </source>
</evidence>